<dbReference type="GO" id="GO:0006281">
    <property type="term" value="P:DNA repair"/>
    <property type="evidence" value="ECO:0007669"/>
    <property type="project" value="TreeGrafter"/>
</dbReference>
<dbReference type="InterPro" id="IPR041492">
    <property type="entry name" value="HAD_2"/>
</dbReference>
<dbReference type="NCBIfam" id="TIGR01549">
    <property type="entry name" value="HAD-SF-IA-v1"/>
    <property type="match status" value="1"/>
</dbReference>
<dbReference type="Gene3D" id="3.40.50.1000">
    <property type="entry name" value="HAD superfamily/HAD-like"/>
    <property type="match status" value="1"/>
</dbReference>
<dbReference type="InterPro" id="IPR023214">
    <property type="entry name" value="HAD_sf"/>
</dbReference>
<dbReference type="SUPFAM" id="SSF56784">
    <property type="entry name" value="HAD-like"/>
    <property type="match status" value="1"/>
</dbReference>
<dbReference type="InterPro" id="IPR050155">
    <property type="entry name" value="HAD-like_hydrolase_sf"/>
</dbReference>
<dbReference type="InterPro" id="IPR023198">
    <property type="entry name" value="PGP-like_dom2"/>
</dbReference>
<dbReference type="Pfam" id="PF13419">
    <property type="entry name" value="HAD_2"/>
    <property type="match status" value="1"/>
</dbReference>
<dbReference type="PANTHER" id="PTHR43434">
    <property type="entry name" value="PHOSPHOGLYCOLATE PHOSPHATASE"/>
    <property type="match status" value="1"/>
</dbReference>
<dbReference type="InterPro" id="IPR036412">
    <property type="entry name" value="HAD-like_sf"/>
</dbReference>
<dbReference type="EMBL" id="UINC01013660">
    <property type="protein sequence ID" value="SVA58862.1"/>
    <property type="molecule type" value="Genomic_DNA"/>
</dbReference>
<evidence type="ECO:0000313" key="1">
    <source>
        <dbReference type="EMBL" id="SVA58862.1"/>
    </source>
</evidence>
<dbReference type="GO" id="GO:0005829">
    <property type="term" value="C:cytosol"/>
    <property type="evidence" value="ECO:0007669"/>
    <property type="project" value="TreeGrafter"/>
</dbReference>
<accession>A0A381X2P9</accession>
<dbReference type="AlphaFoldDB" id="A0A381X2P9"/>
<reference evidence="1" key="1">
    <citation type="submission" date="2018-05" db="EMBL/GenBank/DDBJ databases">
        <authorList>
            <person name="Lanie J.A."/>
            <person name="Ng W.-L."/>
            <person name="Kazmierczak K.M."/>
            <person name="Andrzejewski T.M."/>
            <person name="Davidsen T.M."/>
            <person name="Wayne K.J."/>
            <person name="Tettelin H."/>
            <person name="Glass J.I."/>
            <person name="Rusch D."/>
            <person name="Podicherti R."/>
            <person name="Tsui H.-C.T."/>
            <person name="Winkler M.E."/>
        </authorList>
    </citation>
    <scope>NUCLEOTIDE SEQUENCE</scope>
</reference>
<gene>
    <name evidence="1" type="ORF">METZ01_LOCUS111716</name>
</gene>
<name>A0A381X2P9_9ZZZZ</name>
<dbReference type="SFLD" id="SFLDG01129">
    <property type="entry name" value="C1.5:_HAD__Beta-PGM__Phosphata"/>
    <property type="match status" value="1"/>
</dbReference>
<dbReference type="Gene3D" id="1.10.150.240">
    <property type="entry name" value="Putative phosphatase, domain 2"/>
    <property type="match status" value="1"/>
</dbReference>
<sequence length="230" mass="24795">MTTAQISKKHNLLLLDYDGVVADSLTAITEHTAAFCRDRGLGQGLASAAIACMRSATLSGLIQAAGITGEHVRDYGRFLFRELNKNPSRVPLFDGIPELLRDLAKTYTLCIVSANHSAVVRQRLESAGLVDVMTHLYGNEQPGGKAEHIRQAMFSHGASAESTWMIGDTVGDIRAAKQAGVNAVAVTWGWQSLETLESARPNLIFEQPEALHRYFSGQPGTLPQSGPVPV</sequence>
<protein>
    <recommendedName>
        <fullName evidence="2">HAD family hydrolase</fullName>
    </recommendedName>
</protein>
<dbReference type="GO" id="GO:0008967">
    <property type="term" value="F:phosphoglycolate phosphatase activity"/>
    <property type="evidence" value="ECO:0007669"/>
    <property type="project" value="TreeGrafter"/>
</dbReference>
<dbReference type="SFLD" id="SFLDS00003">
    <property type="entry name" value="Haloacid_Dehalogenase"/>
    <property type="match status" value="1"/>
</dbReference>
<evidence type="ECO:0008006" key="2">
    <source>
        <dbReference type="Google" id="ProtNLM"/>
    </source>
</evidence>
<dbReference type="PANTHER" id="PTHR43434:SF1">
    <property type="entry name" value="PHOSPHOGLYCOLATE PHOSPHATASE"/>
    <property type="match status" value="1"/>
</dbReference>
<organism evidence="1">
    <name type="scientific">marine metagenome</name>
    <dbReference type="NCBI Taxonomy" id="408172"/>
    <lineage>
        <taxon>unclassified sequences</taxon>
        <taxon>metagenomes</taxon>
        <taxon>ecological metagenomes</taxon>
    </lineage>
</organism>
<proteinExistence type="predicted"/>
<dbReference type="InterPro" id="IPR006439">
    <property type="entry name" value="HAD-SF_hydro_IA"/>
</dbReference>